<dbReference type="InterPro" id="IPR010744">
    <property type="entry name" value="Phage_CI_N"/>
</dbReference>
<accession>A0ABW0QJX3</accession>
<dbReference type="RefSeq" id="WP_377318176.1">
    <property type="nucleotide sequence ID" value="NZ_JBHSNF010000001.1"/>
</dbReference>
<dbReference type="SUPFAM" id="SSF47413">
    <property type="entry name" value="lambda repressor-like DNA-binding domains"/>
    <property type="match status" value="1"/>
</dbReference>
<dbReference type="Gene3D" id="1.10.260.40">
    <property type="entry name" value="lambda repressor-like DNA-binding domains"/>
    <property type="match status" value="1"/>
</dbReference>
<dbReference type="EMBL" id="JBHSNF010000001">
    <property type="protein sequence ID" value="MFC5525261.1"/>
    <property type="molecule type" value="Genomic_DNA"/>
</dbReference>
<dbReference type="Proteomes" id="UP001596114">
    <property type="component" value="Unassembled WGS sequence"/>
</dbReference>
<protein>
    <submittedName>
        <fullName evidence="2">Helix-turn-helix domain-containing protein</fullName>
    </submittedName>
</protein>
<dbReference type="InterPro" id="IPR010982">
    <property type="entry name" value="Lambda_DNA-bd_dom_sf"/>
</dbReference>
<dbReference type="CDD" id="cd00093">
    <property type="entry name" value="HTH_XRE"/>
    <property type="match status" value="1"/>
</dbReference>
<evidence type="ECO:0000259" key="1">
    <source>
        <dbReference type="PROSITE" id="PS50943"/>
    </source>
</evidence>
<evidence type="ECO:0000313" key="2">
    <source>
        <dbReference type="EMBL" id="MFC5525261.1"/>
    </source>
</evidence>
<comment type="caution">
    <text evidence="2">The sequence shown here is derived from an EMBL/GenBank/DDBJ whole genome shotgun (WGS) entry which is preliminary data.</text>
</comment>
<dbReference type="Pfam" id="PF07022">
    <property type="entry name" value="Phage_CI_repr"/>
    <property type="match status" value="1"/>
</dbReference>
<name>A0ABW0QJX3_9GAMM</name>
<gene>
    <name evidence="2" type="ORF">ACFPPA_05840</name>
</gene>
<dbReference type="InterPro" id="IPR001387">
    <property type="entry name" value="Cro/C1-type_HTH"/>
</dbReference>
<evidence type="ECO:0000313" key="3">
    <source>
        <dbReference type="Proteomes" id="UP001596114"/>
    </source>
</evidence>
<sequence length="161" mass="17449">MLNAGSELERASQVPAPELECRISALIGLFKSRTEAATVAGMSTDQLARYEKGGTPSFPPLAKLAVVKGVRLDWLATGEGDMYVARPNRVEEPPGKWASDEPSQPLRRDDLKIALQLATEALGEKELPPGKHAELVTLIYELLVEGLPEAKVLRFARAFAA</sequence>
<proteinExistence type="predicted"/>
<reference evidence="3" key="1">
    <citation type="journal article" date="2019" name="Int. J. Syst. Evol. Microbiol.">
        <title>The Global Catalogue of Microorganisms (GCM) 10K type strain sequencing project: providing services to taxonomists for standard genome sequencing and annotation.</title>
        <authorList>
            <consortium name="The Broad Institute Genomics Platform"/>
            <consortium name="The Broad Institute Genome Sequencing Center for Infectious Disease"/>
            <person name="Wu L."/>
            <person name="Ma J."/>
        </authorList>
    </citation>
    <scope>NUCLEOTIDE SEQUENCE [LARGE SCALE GENOMIC DNA]</scope>
    <source>
        <strain evidence="3">CGMCC 1.16619</strain>
    </source>
</reference>
<feature type="domain" description="HTH cro/C1-type" evidence="1">
    <location>
        <begin position="32"/>
        <end position="75"/>
    </location>
</feature>
<dbReference type="PROSITE" id="PS50943">
    <property type="entry name" value="HTH_CROC1"/>
    <property type="match status" value="1"/>
</dbReference>
<keyword evidence="3" id="KW-1185">Reference proteome</keyword>
<organism evidence="2 3">
    <name type="scientific">Rhodanobacter ginsengisoli</name>
    <dbReference type="NCBI Taxonomy" id="418646"/>
    <lineage>
        <taxon>Bacteria</taxon>
        <taxon>Pseudomonadati</taxon>
        <taxon>Pseudomonadota</taxon>
        <taxon>Gammaproteobacteria</taxon>
        <taxon>Lysobacterales</taxon>
        <taxon>Rhodanobacteraceae</taxon>
        <taxon>Rhodanobacter</taxon>
    </lineage>
</organism>